<dbReference type="EMBL" id="JACIJP010000001">
    <property type="protein sequence ID" value="MBB6122611.1"/>
    <property type="molecule type" value="Genomic_DNA"/>
</dbReference>
<protein>
    <submittedName>
        <fullName evidence="1">Uncharacterized protein</fullName>
    </submittedName>
</protein>
<gene>
    <name evidence="1" type="ORF">FHS92_000318</name>
</gene>
<evidence type="ECO:0000313" key="1">
    <source>
        <dbReference type="EMBL" id="MBB6122611.1"/>
    </source>
</evidence>
<organism evidence="1 2">
    <name type="scientific">Sphingobium subterraneum</name>
    <dbReference type="NCBI Taxonomy" id="627688"/>
    <lineage>
        <taxon>Bacteria</taxon>
        <taxon>Pseudomonadati</taxon>
        <taxon>Pseudomonadota</taxon>
        <taxon>Alphaproteobacteria</taxon>
        <taxon>Sphingomonadales</taxon>
        <taxon>Sphingomonadaceae</taxon>
        <taxon>Sphingobium</taxon>
    </lineage>
</organism>
<proteinExistence type="predicted"/>
<dbReference type="AlphaFoldDB" id="A0A841J2S5"/>
<sequence>MLENLLGSLGDIAGKLGLPADQVESLAASLKDRLAQGGDPVATAMELAREHGLPVDKLQEMLGGSVGTDGLLGKVGDMLGGEGNENPLGNLGDLAKGLFK</sequence>
<name>A0A841J2S5_9SPHN</name>
<reference evidence="1 2" key="1">
    <citation type="submission" date="2020-08" db="EMBL/GenBank/DDBJ databases">
        <title>Genomic Encyclopedia of Type Strains, Phase IV (KMG-IV): sequencing the most valuable type-strain genomes for metagenomic binning, comparative biology and taxonomic classification.</title>
        <authorList>
            <person name="Goeker M."/>
        </authorList>
    </citation>
    <scope>NUCLEOTIDE SEQUENCE [LARGE SCALE GENOMIC DNA]</scope>
    <source>
        <strain evidence="1 2">DSM 102255</strain>
    </source>
</reference>
<dbReference type="RefSeq" id="WP_184076896.1">
    <property type="nucleotide sequence ID" value="NZ_JACIJP010000001.1"/>
</dbReference>
<dbReference type="Proteomes" id="UP000552700">
    <property type="component" value="Unassembled WGS sequence"/>
</dbReference>
<evidence type="ECO:0000313" key="2">
    <source>
        <dbReference type="Proteomes" id="UP000552700"/>
    </source>
</evidence>
<keyword evidence="2" id="KW-1185">Reference proteome</keyword>
<comment type="caution">
    <text evidence="1">The sequence shown here is derived from an EMBL/GenBank/DDBJ whole genome shotgun (WGS) entry which is preliminary data.</text>
</comment>
<accession>A0A841J2S5</accession>